<feature type="region of interest" description="Disordered" evidence="1">
    <location>
        <begin position="416"/>
        <end position="447"/>
    </location>
</feature>
<reference evidence="2 3" key="1">
    <citation type="journal article" date="2021" name="Elife">
        <title>Chloroplast acquisition without the gene transfer in kleptoplastic sea slugs, Plakobranchus ocellatus.</title>
        <authorList>
            <person name="Maeda T."/>
            <person name="Takahashi S."/>
            <person name="Yoshida T."/>
            <person name="Shimamura S."/>
            <person name="Takaki Y."/>
            <person name="Nagai Y."/>
            <person name="Toyoda A."/>
            <person name="Suzuki Y."/>
            <person name="Arimoto A."/>
            <person name="Ishii H."/>
            <person name="Satoh N."/>
            <person name="Nishiyama T."/>
            <person name="Hasebe M."/>
            <person name="Maruyama T."/>
            <person name="Minagawa J."/>
            <person name="Obokata J."/>
            <person name="Shigenobu S."/>
        </authorList>
    </citation>
    <scope>NUCLEOTIDE SEQUENCE [LARGE SCALE GENOMIC DNA]</scope>
</reference>
<dbReference type="EMBL" id="BMAT01008953">
    <property type="protein sequence ID" value="GFR95893.1"/>
    <property type="molecule type" value="Genomic_DNA"/>
</dbReference>
<feature type="region of interest" description="Disordered" evidence="1">
    <location>
        <begin position="482"/>
        <end position="525"/>
    </location>
</feature>
<gene>
    <name evidence="2" type="ORF">ElyMa_004440200</name>
</gene>
<comment type="caution">
    <text evidence="2">The sequence shown here is derived from an EMBL/GenBank/DDBJ whole genome shotgun (WGS) entry which is preliminary data.</text>
</comment>
<proteinExistence type="predicted"/>
<dbReference type="Proteomes" id="UP000762676">
    <property type="component" value="Unassembled WGS sequence"/>
</dbReference>
<protein>
    <submittedName>
        <fullName evidence="2">Vascular endothelial growth factor receptor 2</fullName>
    </submittedName>
</protein>
<sequence>MIMLECWRGEPSERPTFSCLVERLVSMLEAGTDLVDGQATGEDDQDIDSLSQVSTDTDDGLLLVSEFHQDSADEHHENSCRVTFRMLNSPEDSQVRFVRSRETELELEHSTLQTEDRPRAVNLAQMEAISEDSGFGPSPKVSESGSEMAGTPLKQSHPVFFGKFEQENFSEVTPPSIPFHTLATAVGGRQNLEVLDNDVFDADPVGEDPHQQCVQCEDLRSSKNTLHDPVTREQLSPQTRHCRSKSMSFVEFTKSLSNNDISNWRGCRSNPNLAIPEEETTMTFRGGLEKQDTISSENYPLPAATKTSHRYTHAVKKERRKAVVTPPTLALDNEMYLAVGKIFQQLPPPLQITRRTKTRDVPDEDALSRRSSAASSCCASRNASDGQNVLFPGSMLKQSAKSEGIFHRVLVQVHRPPSFSSTQDSTPKDFPKHGTHSHAKPDVTPVQIMSTFSTGKVVERGNRKFVRPQDISIQISDNVENESNLSANKNKAQQSKDAQNLDTGGSFLKQTPHRNSCKESSSPRMPVSPVRYVHFRFPSAQPNSSYKRSLSENNILACAATTAEFVGFPKTFRNLTLLSESSSTTFPESTCPRDDNTLATQAVDIIGHGFIPVRRFSDPSSLPVSIEHWLYAAILKSWHNFFSILLQILNHVFHDS</sequence>
<organism evidence="2 3">
    <name type="scientific">Elysia marginata</name>
    <dbReference type="NCBI Taxonomy" id="1093978"/>
    <lineage>
        <taxon>Eukaryota</taxon>
        <taxon>Metazoa</taxon>
        <taxon>Spiralia</taxon>
        <taxon>Lophotrochozoa</taxon>
        <taxon>Mollusca</taxon>
        <taxon>Gastropoda</taxon>
        <taxon>Heterobranchia</taxon>
        <taxon>Euthyneura</taxon>
        <taxon>Panpulmonata</taxon>
        <taxon>Sacoglossa</taxon>
        <taxon>Placobranchoidea</taxon>
        <taxon>Plakobranchidae</taxon>
        <taxon>Elysia</taxon>
    </lineage>
</organism>
<evidence type="ECO:0000313" key="2">
    <source>
        <dbReference type="EMBL" id="GFR95893.1"/>
    </source>
</evidence>
<feature type="compositionally biased region" description="Polar residues" evidence="1">
    <location>
        <begin position="482"/>
        <end position="503"/>
    </location>
</feature>
<evidence type="ECO:0000256" key="1">
    <source>
        <dbReference type="SAM" id="MobiDB-lite"/>
    </source>
</evidence>
<dbReference type="AlphaFoldDB" id="A0AAV4HD76"/>
<feature type="region of interest" description="Disordered" evidence="1">
    <location>
        <begin position="131"/>
        <end position="150"/>
    </location>
</feature>
<keyword evidence="3" id="KW-1185">Reference proteome</keyword>
<keyword evidence="2" id="KW-0675">Receptor</keyword>
<name>A0AAV4HD76_9GAST</name>
<evidence type="ECO:0000313" key="3">
    <source>
        <dbReference type="Proteomes" id="UP000762676"/>
    </source>
</evidence>
<accession>A0AAV4HD76</accession>